<proteinExistence type="predicted"/>
<keyword evidence="2" id="KW-1185">Reference proteome</keyword>
<gene>
    <name evidence="1" type="ORF">MJG53_009199</name>
</gene>
<reference evidence="1" key="1">
    <citation type="submission" date="2022-03" db="EMBL/GenBank/DDBJ databases">
        <title>Genomic analyses of argali, domestic sheep and their hybrids provide insights into chromosomal evolution, heterosis and genetic basis of agronomic traits.</title>
        <authorList>
            <person name="Li M."/>
        </authorList>
    </citation>
    <scope>NUCLEOTIDE SEQUENCE</scope>
    <source>
        <strain evidence="1">F1 hybrid</strain>
    </source>
</reference>
<evidence type="ECO:0000313" key="2">
    <source>
        <dbReference type="Proteomes" id="UP001057279"/>
    </source>
</evidence>
<dbReference type="Proteomes" id="UP001057279">
    <property type="component" value="Linkage Group LG08"/>
</dbReference>
<organism evidence="1 2">
    <name type="scientific">Ovis ammon polii x Ovis aries</name>
    <dbReference type="NCBI Taxonomy" id="2918886"/>
    <lineage>
        <taxon>Eukaryota</taxon>
        <taxon>Metazoa</taxon>
        <taxon>Chordata</taxon>
        <taxon>Craniata</taxon>
        <taxon>Vertebrata</taxon>
        <taxon>Euteleostomi</taxon>
        <taxon>Mammalia</taxon>
        <taxon>Eutheria</taxon>
        <taxon>Laurasiatheria</taxon>
        <taxon>Artiodactyla</taxon>
        <taxon>Ruminantia</taxon>
        <taxon>Pecora</taxon>
        <taxon>Bovidae</taxon>
        <taxon>Caprinae</taxon>
        <taxon>Ovis</taxon>
    </lineage>
</organism>
<protein>
    <submittedName>
        <fullName evidence="1">Uncharacterized protein</fullName>
    </submittedName>
</protein>
<name>A0ACB9UYN0_9CETA</name>
<evidence type="ECO:0000313" key="1">
    <source>
        <dbReference type="EMBL" id="KAI4582648.1"/>
    </source>
</evidence>
<sequence length="116" mass="12301">MGLCVAPLSTRMRVHQVWWPRPQGESRLHVRLQVLVWVSCKTGHLAGEPVSGHSAGVSPVDVAPRTPRTLGVSTALVAAVTGPSGRAGPERRPSLWASASLPRADQPLLSRGFLVG</sequence>
<comment type="caution">
    <text evidence="1">The sequence shown here is derived from an EMBL/GenBank/DDBJ whole genome shotgun (WGS) entry which is preliminary data.</text>
</comment>
<accession>A0ACB9UYN0</accession>
<dbReference type="EMBL" id="CM043033">
    <property type="protein sequence ID" value="KAI4582648.1"/>
    <property type="molecule type" value="Genomic_DNA"/>
</dbReference>